<dbReference type="EMBL" id="CACTIH010009544">
    <property type="protein sequence ID" value="CAA3032227.1"/>
    <property type="molecule type" value="Genomic_DNA"/>
</dbReference>
<dbReference type="OrthoDB" id="410307at2759"/>
<dbReference type="InterPro" id="IPR000571">
    <property type="entry name" value="Znf_CCCH"/>
</dbReference>
<dbReference type="SUPFAM" id="SSF90229">
    <property type="entry name" value="CCCH zinc finger"/>
    <property type="match status" value="1"/>
</dbReference>
<dbReference type="Pfam" id="PF18044">
    <property type="entry name" value="zf-CCCH_4"/>
    <property type="match status" value="1"/>
</dbReference>
<feature type="compositionally biased region" description="Polar residues" evidence="5">
    <location>
        <begin position="45"/>
        <end position="64"/>
    </location>
</feature>
<sequence length="303" mass="34256">MDYRQENEFFGGNVVQIVSRNFENGVSENCSFEDNNGIWNKEASVDTNSNSNSNYDVRQSQSRFSNERYTKDKEIPNPQILRVLVGQRLLEKCFQTQTLLQIQDLVAANDEERGASSEPREEFQSPIIAGGEEAQRSNKGRHCKKFYSEEGCPYGENCTFLYDEQSRGRESVAISLGGVAAVVMGQWQRWWINLEALKLENNDFKCYFAYGAAELHQYGGVVHSKAKDSSTSHSKQGIVPSKTFTETVVPSVTSIPQSNGYHIGVLSQRLSNVIQMIGQRPHKKLKGPDKINNIYGDWIDDFE</sequence>
<evidence type="ECO:0000313" key="8">
    <source>
        <dbReference type="Proteomes" id="UP000594638"/>
    </source>
</evidence>
<evidence type="ECO:0000256" key="5">
    <source>
        <dbReference type="SAM" id="MobiDB-lite"/>
    </source>
</evidence>
<feature type="region of interest" description="Disordered" evidence="5">
    <location>
        <begin position="43"/>
        <end position="71"/>
    </location>
</feature>
<protein>
    <submittedName>
        <fullName evidence="7">Zinc finger CCCH domain-containing 56</fullName>
    </submittedName>
</protein>
<keyword evidence="2 4" id="KW-0863">Zinc-finger</keyword>
<dbReference type="GO" id="GO:0008270">
    <property type="term" value="F:zinc ion binding"/>
    <property type="evidence" value="ECO:0007669"/>
    <property type="project" value="UniProtKB-KW"/>
</dbReference>
<evidence type="ECO:0000256" key="1">
    <source>
        <dbReference type="ARBA" id="ARBA00022723"/>
    </source>
</evidence>
<gene>
    <name evidence="7" type="ORF">OLEA9_A018771</name>
</gene>
<dbReference type="AlphaFoldDB" id="A0A8S0VE15"/>
<dbReference type="Gramene" id="OE9A018771T1">
    <property type="protein sequence ID" value="OE9A018771C1"/>
    <property type="gene ID" value="OE9A018771"/>
</dbReference>
<dbReference type="PROSITE" id="PS50103">
    <property type="entry name" value="ZF_C3H1"/>
    <property type="match status" value="1"/>
</dbReference>
<evidence type="ECO:0000259" key="6">
    <source>
        <dbReference type="PROSITE" id="PS50103"/>
    </source>
</evidence>
<proteinExistence type="predicted"/>
<keyword evidence="3 4" id="KW-0862">Zinc</keyword>
<evidence type="ECO:0000256" key="4">
    <source>
        <dbReference type="PROSITE-ProRule" id="PRU00723"/>
    </source>
</evidence>
<feature type="zinc finger region" description="C3H1-type" evidence="4">
    <location>
        <begin position="137"/>
        <end position="165"/>
    </location>
</feature>
<reference evidence="7 8" key="1">
    <citation type="submission" date="2019-12" db="EMBL/GenBank/DDBJ databases">
        <authorList>
            <person name="Alioto T."/>
            <person name="Alioto T."/>
            <person name="Gomez Garrido J."/>
        </authorList>
    </citation>
    <scope>NUCLEOTIDE SEQUENCE [LARGE SCALE GENOMIC DNA]</scope>
</reference>
<evidence type="ECO:0000256" key="2">
    <source>
        <dbReference type="ARBA" id="ARBA00022771"/>
    </source>
</evidence>
<dbReference type="InterPro" id="IPR041367">
    <property type="entry name" value="Znf-CCCH_4"/>
</dbReference>
<evidence type="ECO:0000313" key="7">
    <source>
        <dbReference type="EMBL" id="CAA3032227.1"/>
    </source>
</evidence>
<organism evidence="7 8">
    <name type="scientific">Olea europaea subsp. europaea</name>
    <dbReference type="NCBI Taxonomy" id="158383"/>
    <lineage>
        <taxon>Eukaryota</taxon>
        <taxon>Viridiplantae</taxon>
        <taxon>Streptophyta</taxon>
        <taxon>Embryophyta</taxon>
        <taxon>Tracheophyta</taxon>
        <taxon>Spermatophyta</taxon>
        <taxon>Magnoliopsida</taxon>
        <taxon>eudicotyledons</taxon>
        <taxon>Gunneridae</taxon>
        <taxon>Pentapetalae</taxon>
        <taxon>asterids</taxon>
        <taxon>lamiids</taxon>
        <taxon>Lamiales</taxon>
        <taxon>Oleaceae</taxon>
        <taxon>Oleeae</taxon>
        <taxon>Olea</taxon>
    </lineage>
</organism>
<dbReference type="Proteomes" id="UP000594638">
    <property type="component" value="Unassembled WGS sequence"/>
</dbReference>
<name>A0A8S0VE15_OLEEU</name>
<accession>A0A8S0VE15</accession>
<keyword evidence="8" id="KW-1185">Reference proteome</keyword>
<keyword evidence="1 4" id="KW-0479">Metal-binding</keyword>
<evidence type="ECO:0000256" key="3">
    <source>
        <dbReference type="ARBA" id="ARBA00022833"/>
    </source>
</evidence>
<feature type="domain" description="C3H1-type" evidence="6">
    <location>
        <begin position="137"/>
        <end position="165"/>
    </location>
</feature>
<comment type="caution">
    <text evidence="7">The sequence shown here is derived from an EMBL/GenBank/DDBJ whole genome shotgun (WGS) entry which is preliminary data.</text>
</comment>
<dbReference type="InterPro" id="IPR036855">
    <property type="entry name" value="Znf_CCCH_sf"/>
</dbReference>